<sequence>MKRTRGSTAQKFRTVTEIINGDEKLQKTYDLADFNAKNLNSLESYDLLKIKMTLAKYMAMLHNLSLTQPLLTIFRNKGSSNDGREIIIVVWATLSYIHSRANFLVNSFDNSIEYVIVEDQNYTIPGEPIIFKKTENDGILCMIDRKSILKTLERQFDMEMNADYMLQERSKLKLIRTFTSSGRKERHDCNPGEDNYITNESVVTQYLTLMLMHEHAYMHYCNLINFGVTGYTDSILDHNIFSNKCKPSINLNFCNLLLSKVNFSVECCDGSGTGSVKSIVKNINVLNYK</sequence>
<evidence type="ECO:0000313" key="1">
    <source>
        <dbReference type="EMBL" id="ANW12309.1"/>
    </source>
</evidence>
<proteinExistence type="predicted"/>
<dbReference type="InterPro" id="IPR007978">
    <property type="entry name" value="Baculo_ODV-E27"/>
</dbReference>
<name>A0A1B1V5P5_9ABAC</name>
<dbReference type="GO" id="GO:0019031">
    <property type="term" value="C:viral envelope"/>
    <property type="evidence" value="ECO:0007669"/>
    <property type="project" value="InterPro"/>
</dbReference>
<accession>A0A1B1V5P5</accession>
<organism evidence="1">
    <name type="scientific">Malacosoma sp. alphabaculovirus</name>
    <dbReference type="NCBI Taxonomy" id="1881632"/>
    <lineage>
        <taxon>Viruses</taxon>
        <taxon>Viruses incertae sedis</taxon>
        <taxon>Naldaviricetes</taxon>
        <taxon>Lefavirales</taxon>
        <taxon>Baculoviridae</taxon>
        <taxon>Alphabaculovirus</taxon>
    </lineage>
</organism>
<protein>
    <submittedName>
        <fullName evidence="1">Odv-EC27</fullName>
    </submittedName>
</protein>
<reference evidence="1" key="1">
    <citation type="submission" date="2016-02" db="EMBL/GenBank/DDBJ databases">
        <authorList>
            <person name="Wen L."/>
            <person name="He K."/>
            <person name="Yang H."/>
        </authorList>
    </citation>
    <scope>NUCLEOTIDE SEQUENCE</scope>
    <source>
        <strain evidence="1">164</strain>
    </source>
</reference>
<dbReference type="Pfam" id="PF05314">
    <property type="entry name" value="Baculo_ODV-E27"/>
    <property type="match status" value="1"/>
</dbReference>
<gene>
    <name evidence="1" type="primary">masp8.2</name>
</gene>
<dbReference type="EMBL" id="KU696414">
    <property type="protein sequence ID" value="ANW12309.1"/>
    <property type="molecule type" value="Genomic_DNA"/>
</dbReference>